<keyword evidence="1" id="KW-0695">RNA-directed DNA polymerase</keyword>
<dbReference type="PANTHER" id="PTHR24559:SF450">
    <property type="entry name" value="RNA-DIRECTED DNA POLYMERASE HOMOLOG"/>
    <property type="match status" value="1"/>
</dbReference>
<evidence type="ECO:0000313" key="1">
    <source>
        <dbReference type="EMBL" id="MCI36325.1"/>
    </source>
</evidence>
<proteinExistence type="predicted"/>
<feature type="non-terminal residue" evidence="1">
    <location>
        <position position="87"/>
    </location>
</feature>
<dbReference type="AlphaFoldDB" id="A0A392RLB2"/>
<reference evidence="1 2" key="1">
    <citation type="journal article" date="2018" name="Front. Plant Sci.">
        <title>Red Clover (Trifolium pratense) and Zigzag Clover (T. medium) - A Picture of Genomic Similarities and Differences.</title>
        <authorList>
            <person name="Dluhosova J."/>
            <person name="Istvanek J."/>
            <person name="Nedelnik J."/>
            <person name="Repkova J."/>
        </authorList>
    </citation>
    <scope>NUCLEOTIDE SEQUENCE [LARGE SCALE GENOMIC DNA]</scope>
    <source>
        <strain evidence="2">cv. 10/8</strain>
        <tissue evidence="1">Leaf</tissue>
    </source>
</reference>
<name>A0A392RLB2_9FABA</name>
<keyword evidence="2" id="KW-1185">Reference proteome</keyword>
<protein>
    <submittedName>
        <fullName evidence="1">RNA-directed DNA polymerase (Reverse transcriptase)</fullName>
    </submittedName>
</protein>
<dbReference type="GO" id="GO:0003964">
    <property type="term" value="F:RNA-directed DNA polymerase activity"/>
    <property type="evidence" value="ECO:0007669"/>
    <property type="project" value="UniProtKB-KW"/>
</dbReference>
<keyword evidence="1" id="KW-0548">Nucleotidyltransferase</keyword>
<dbReference type="PANTHER" id="PTHR24559">
    <property type="entry name" value="TRANSPOSON TY3-I GAG-POL POLYPROTEIN"/>
    <property type="match status" value="1"/>
</dbReference>
<sequence>MKNVLEFFDDVFQEPKGLPPHRSRDHAINLVSGQGPVNVRPYRYPHHQKNEIERQVKEMLEVGIIQHSGSAFSSPVILVKKKDGTWR</sequence>
<accession>A0A392RLB2</accession>
<organism evidence="1 2">
    <name type="scientific">Trifolium medium</name>
    <dbReference type="NCBI Taxonomy" id="97028"/>
    <lineage>
        <taxon>Eukaryota</taxon>
        <taxon>Viridiplantae</taxon>
        <taxon>Streptophyta</taxon>
        <taxon>Embryophyta</taxon>
        <taxon>Tracheophyta</taxon>
        <taxon>Spermatophyta</taxon>
        <taxon>Magnoliopsida</taxon>
        <taxon>eudicotyledons</taxon>
        <taxon>Gunneridae</taxon>
        <taxon>Pentapetalae</taxon>
        <taxon>rosids</taxon>
        <taxon>fabids</taxon>
        <taxon>Fabales</taxon>
        <taxon>Fabaceae</taxon>
        <taxon>Papilionoideae</taxon>
        <taxon>50 kb inversion clade</taxon>
        <taxon>NPAAA clade</taxon>
        <taxon>Hologalegina</taxon>
        <taxon>IRL clade</taxon>
        <taxon>Trifolieae</taxon>
        <taxon>Trifolium</taxon>
    </lineage>
</organism>
<dbReference type="InterPro" id="IPR043502">
    <property type="entry name" value="DNA/RNA_pol_sf"/>
</dbReference>
<dbReference type="Gene3D" id="3.10.10.10">
    <property type="entry name" value="HIV Type 1 Reverse Transcriptase, subunit A, domain 1"/>
    <property type="match status" value="1"/>
</dbReference>
<keyword evidence="1" id="KW-0808">Transferase</keyword>
<dbReference type="Proteomes" id="UP000265520">
    <property type="component" value="Unassembled WGS sequence"/>
</dbReference>
<comment type="caution">
    <text evidence="1">The sequence shown here is derived from an EMBL/GenBank/DDBJ whole genome shotgun (WGS) entry which is preliminary data.</text>
</comment>
<dbReference type="SUPFAM" id="SSF56672">
    <property type="entry name" value="DNA/RNA polymerases"/>
    <property type="match status" value="1"/>
</dbReference>
<dbReference type="EMBL" id="LXQA010232757">
    <property type="protein sequence ID" value="MCI36325.1"/>
    <property type="molecule type" value="Genomic_DNA"/>
</dbReference>
<dbReference type="InterPro" id="IPR053134">
    <property type="entry name" value="RNA-dir_DNA_polymerase"/>
</dbReference>
<evidence type="ECO:0000313" key="2">
    <source>
        <dbReference type="Proteomes" id="UP000265520"/>
    </source>
</evidence>